<accession>A0A2T4BPZ5</accession>
<dbReference type="Proteomes" id="UP000240760">
    <property type="component" value="Unassembled WGS sequence"/>
</dbReference>
<feature type="region of interest" description="Disordered" evidence="1">
    <location>
        <begin position="47"/>
        <end position="69"/>
    </location>
</feature>
<organism evidence="2 3">
    <name type="scientific">Trichoderma longibrachiatum ATCC 18648</name>
    <dbReference type="NCBI Taxonomy" id="983965"/>
    <lineage>
        <taxon>Eukaryota</taxon>
        <taxon>Fungi</taxon>
        <taxon>Dikarya</taxon>
        <taxon>Ascomycota</taxon>
        <taxon>Pezizomycotina</taxon>
        <taxon>Sordariomycetes</taxon>
        <taxon>Hypocreomycetidae</taxon>
        <taxon>Hypocreales</taxon>
        <taxon>Hypocreaceae</taxon>
        <taxon>Trichoderma</taxon>
    </lineage>
</organism>
<gene>
    <name evidence="2" type="ORF">M440DRAFT_217707</name>
</gene>
<keyword evidence="3" id="KW-1185">Reference proteome</keyword>
<proteinExistence type="predicted"/>
<evidence type="ECO:0000256" key="1">
    <source>
        <dbReference type="SAM" id="MobiDB-lite"/>
    </source>
</evidence>
<name>A0A2T4BPZ5_TRILO</name>
<protein>
    <submittedName>
        <fullName evidence="2">Uncharacterized protein</fullName>
    </submittedName>
</protein>
<evidence type="ECO:0000313" key="2">
    <source>
        <dbReference type="EMBL" id="PTB71393.1"/>
    </source>
</evidence>
<evidence type="ECO:0000313" key="3">
    <source>
        <dbReference type="Proteomes" id="UP000240760"/>
    </source>
</evidence>
<reference evidence="2 3" key="1">
    <citation type="submission" date="2016-07" db="EMBL/GenBank/DDBJ databases">
        <title>Multiple horizontal gene transfer events from other fungi enriched the ability of initially mycotrophic Trichoderma (Ascomycota) to feed on dead plant biomass.</title>
        <authorList>
            <consortium name="DOE Joint Genome Institute"/>
            <person name="Aerts A."/>
            <person name="Atanasova L."/>
            <person name="Chenthamara K."/>
            <person name="Zhang J."/>
            <person name="Grujic M."/>
            <person name="Henrissat B."/>
            <person name="Kuo A."/>
            <person name="Salamov A."/>
            <person name="Lipzen A."/>
            <person name="Labutti K."/>
            <person name="Barry K."/>
            <person name="Miao Y."/>
            <person name="Rahimi M.J."/>
            <person name="Shen Q."/>
            <person name="Grigoriev I.V."/>
            <person name="Kubicek C.P."/>
            <person name="Druzhinina I.S."/>
        </authorList>
    </citation>
    <scope>NUCLEOTIDE SEQUENCE [LARGE SCALE GENOMIC DNA]</scope>
    <source>
        <strain evidence="2 3">ATCC 18648</strain>
    </source>
</reference>
<dbReference type="AlphaFoldDB" id="A0A2T4BPZ5"/>
<dbReference type="EMBL" id="KZ679149">
    <property type="protein sequence ID" value="PTB71393.1"/>
    <property type="molecule type" value="Genomic_DNA"/>
</dbReference>
<sequence>MRLRLPPQDAVRCQGQHHLRFRSAETDPCLESVHDTICVVNAHDSCSPTSRPLVKPTAHRHEPAPPHFQSSPCLIETCLRHKHHPPKTCLQSLHRSNEPRV</sequence>